<protein>
    <recommendedName>
        <fullName evidence="11">short-chain 2-methylacyl-CoA dehydrogenase</fullName>
        <ecNumber evidence="11">1.3.8.5</ecNumber>
    </recommendedName>
</protein>
<dbReference type="PROSITE" id="PS00073">
    <property type="entry name" value="ACYL_COA_DH_2"/>
    <property type="match status" value="1"/>
</dbReference>
<dbReference type="InterPro" id="IPR046373">
    <property type="entry name" value="Acyl-CoA_Oxase/DH_mid-dom_sf"/>
</dbReference>
<evidence type="ECO:0000256" key="6">
    <source>
        <dbReference type="ARBA" id="ARBA00022827"/>
    </source>
</evidence>
<dbReference type="Pfam" id="PF00441">
    <property type="entry name" value="Acyl-CoA_dh_1"/>
    <property type="match status" value="1"/>
</dbReference>
<dbReference type="EMBL" id="CP024087">
    <property type="protein sequence ID" value="AYF26817.1"/>
    <property type="molecule type" value="Genomic_DNA"/>
</dbReference>
<dbReference type="FunFam" id="1.20.140.10:FF:000004">
    <property type="entry name" value="Acyl-CoA dehydrogenase FadE25"/>
    <property type="match status" value="1"/>
</dbReference>
<evidence type="ECO:0000313" key="18">
    <source>
        <dbReference type="Proteomes" id="UP000267804"/>
    </source>
</evidence>
<comment type="pathway">
    <text evidence="2">Lipid metabolism; mitochondrial fatty acid beta-oxidation.</text>
</comment>
<evidence type="ECO:0000256" key="4">
    <source>
        <dbReference type="ARBA" id="ARBA00011881"/>
    </source>
</evidence>
<comment type="subunit">
    <text evidence="4">Homotetramer.</text>
</comment>
<dbReference type="RefSeq" id="WP_120569231.1">
    <property type="nucleotide sequence ID" value="NZ_CP024087.1"/>
</dbReference>
<organism evidence="17 18">
    <name type="scientific">Micromonospora tulbaghiae</name>
    <dbReference type="NCBI Taxonomy" id="479978"/>
    <lineage>
        <taxon>Bacteria</taxon>
        <taxon>Bacillati</taxon>
        <taxon>Actinomycetota</taxon>
        <taxon>Actinomycetes</taxon>
        <taxon>Micromonosporales</taxon>
        <taxon>Micromonosporaceae</taxon>
        <taxon>Micromonospora</taxon>
    </lineage>
</organism>
<evidence type="ECO:0000256" key="8">
    <source>
        <dbReference type="ARBA" id="ARBA00023002"/>
    </source>
</evidence>
<dbReference type="Gene3D" id="1.10.540.10">
    <property type="entry name" value="Acyl-CoA dehydrogenase/oxidase, N-terminal domain"/>
    <property type="match status" value="1"/>
</dbReference>
<keyword evidence="8 13" id="KW-0560">Oxidoreductase</keyword>
<accession>A0A386WET2</accession>
<comment type="cofactor">
    <cofactor evidence="1 13">
        <name>FAD</name>
        <dbReference type="ChEBI" id="CHEBI:57692"/>
    </cofactor>
</comment>
<evidence type="ECO:0000259" key="14">
    <source>
        <dbReference type="Pfam" id="PF00441"/>
    </source>
</evidence>
<evidence type="ECO:0000256" key="5">
    <source>
        <dbReference type="ARBA" id="ARBA00022630"/>
    </source>
</evidence>
<comment type="pathway">
    <text evidence="10">Amino-acid degradation; L-isoleucine degradation.</text>
</comment>
<dbReference type="InterPro" id="IPR006091">
    <property type="entry name" value="Acyl-CoA_Oxase/DH_mid-dom"/>
</dbReference>
<dbReference type="InterPro" id="IPR006089">
    <property type="entry name" value="Acyl-CoA_DH_CS"/>
</dbReference>
<dbReference type="PANTHER" id="PTHR43884">
    <property type="entry name" value="ACYL-COA DEHYDROGENASE"/>
    <property type="match status" value="1"/>
</dbReference>
<dbReference type="EC" id="1.3.8.5" evidence="11"/>
<name>A0A386WET2_9ACTN</name>
<evidence type="ECO:0000313" key="17">
    <source>
        <dbReference type="EMBL" id="AYF26817.1"/>
    </source>
</evidence>
<evidence type="ECO:0000256" key="1">
    <source>
        <dbReference type="ARBA" id="ARBA00001974"/>
    </source>
</evidence>
<keyword evidence="7" id="KW-0276">Fatty acid metabolism</keyword>
<dbReference type="SUPFAM" id="SSF47203">
    <property type="entry name" value="Acyl-CoA dehydrogenase C-terminal domain-like"/>
    <property type="match status" value="1"/>
</dbReference>
<comment type="catalytic activity">
    <reaction evidence="12">
        <text>2-methylbutanoyl-CoA + oxidized [electron-transfer flavoprotein] + H(+) = (2E)-2-methylbut-2-enoyl-CoA + reduced [electron-transfer flavoprotein]</text>
        <dbReference type="Rhea" id="RHEA:43780"/>
        <dbReference type="Rhea" id="RHEA-COMP:10685"/>
        <dbReference type="Rhea" id="RHEA-COMP:10686"/>
        <dbReference type="ChEBI" id="CHEBI:15378"/>
        <dbReference type="ChEBI" id="CHEBI:57336"/>
        <dbReference type="ChEBI" id="CHEBI:57337"/>
        <dbReference type="ChEBI" id="CHEBI:57692"/>
        <dbReference type="ChEBI" id="CHEBI:58307"/>
        <dbReference type="EC" id="1.3.8.5"/>
    </reaction>
    <physiologicalReaction direction="left-to-right" evidence="12">
        <dbReference type="Rhea" id="RHEA:43781"/>
    </physiologicalReaction>
</comment>
<evidence type="ECO:0000256" key="3">
    <source>
        <dbReference type="ARBA" id="ARBA00009347"/>
    </source>
</evidence>
<evidence type="ECO:0000256" key="12">
    <source>
        <dbReference type="ARBA" id="ARBA00048235"/>
    </source>
</evidence>
<feature type="domain" description="Acyl-CoA dehydrogenase/oxidase N-terminal" evidence="16">
    <location>
        <begin position="23"/>
        <end position="129"/>
    </location>
</feature>
<dbReference type="GO" id="GO:0006631">
    <property type="term" value="P:fatty acid metabolic process"/>
    <property type="evidence" value="ECO:0007669"/>
    <property type="project" value="UniProtKB-KW"/>
</dbReference>
<reference evidence="17 18" key="1">
    <citation type="submission" date="2017-10" db="EMBL/GenBank/DDBJ databases">
        <title>Integration of genomic and chemical information greatly accelerates assignment of the full stereostructure of myelolactone, a potent inhibitor of myeloma from a marine-derived Micromonospora.</title>
        <authorList>
            <person name="Kim M.C."/>
            <person name="Machado H."/>
            <person name="Jensen P.R."/>
            <person name="Fenical W."/>
        </authorList>
    </citation>
    <scope>NUCLEOTIDE SEQUENCE [LARGE SCALE GENOMIC DNA]</scope>
    <source>
        <strain evidence="17 18">CNY-010</strain>
    </source>
</reference>
<keyword evidence="6 13" id="KW-0274">FAD</keyword>
<dbReference type="Proteomes" id="UP000267804">
    <property type="component" value="Chromosome"/>
</dbReference>
<sequence length="393" mass="41997">MTRTDTGPTIWEQRADDPGLTDEQWRHRVRDFAKREIAPLSAEMDRDATLHPRLRAKLFAEGLMAIEAPTRYGGGGESLMRVVLAIEEIARIDPGVAVAVDVQNALIVATVLRLGTGDQKRWYLPLLATRQVGAFSLSEEQAGSDALAVATTATPTADGFRLDGRKRWTSNALHADLFLVFARAEGHGTSAFLVERTAPGVSVDPRAEQMGVRAAATADLVLTDVRVQARACVGGLGGGEGVAIAALDIGRVGIAAQLVGLAQGALDEAVAYSRHRKQFGQRIGTFQGVQFVLAETAAEIAAARALLYDVTSTVAGGADIAERLRLSAMAKYFASQVAERAASRAVEVLGGNGYTRDYPVERFYRDAKAGRIYEGTSNILLRAIAGSLPQERP</sequence>
<evidence type="ECO:0000256" key="11">
    <source>
        <dbReference type="ARBA" id="ARBA00039036"/>
    </source>
</evidence>
<feature type="domain" description="Acyl-CoA dehydrogenase/oxidase C-terminal" evidence="14">
    <location>
        <begin position="238"/>
        <end position="386"/>
    </location>
</feature>
<dbReference type="GO" id="GO:0050660">
    <property type="term" value="F:flavin adenine dinucleotide binding"/>
    <property type="evidence" value="ECO:0007669"/>
    <property type="project" value="InterPro"/>
</dbReference>
<feature type="domain" description="Acyl-CoA oxidase/dehydrogenase middle" evidence="15">
    <location>
        <begin position="134"/>
        <end position="225"/>
    </location>
</feature>
<dbReference type="Pfam" id="PF02771">
    <property type="entry name" value="Acyl-CoA_dh_N"/>
    <property type="match status" value="1"/>
</dbReference>
<keyword evidence="9" id="KW-0443">Lipid metabolism</keyword>
<dbReference type="InterPro" id="IPR013786">
    <property type="entry name" value="AcylCoA_DH/ox_N"/>
</dbReference>
<keyword evidence="5 13" id="KW-0285">Flavoprotein</keyword>
<dbReference type="KEGG" id="mtua:CSH63_04960"/>
<evidence type="ECO:0000256" key="10">
    <source>
        <dbReference type="ARBA" id="ARBA00037895"/>
    </source>
</evidence>
<evidence type="ECO:0000256" key="2">
    <source>
        <dbReference type="ARBA" id="ARBA00005198"/>
    </source>
</evidence>
<dbReference type="GO" id="GO:0003853">
    <property type="term" value="F:short-chain 2-methyl fatty acyl-CoA dehydrogenase activity"/>
    <property type="evidence" value="ECO:0007669"/>
    <property type="project" value="UniProtKB-EC"/>
</dbReference>
<dbReference type="Gene3D" id="2.40.110.10">
    <property type="entry name" value="Butyryl-CoA Dehydrogenase, subunit A, domain 2"/>
    <property type="match status" value="1"/>
</dbReference>
<dbReference type="Pfam" id="PF02770">
    <property type="entry name" value="Acyl-CoA_dh_M"/>
    <property type="match status" value="1"/>
</dbReference>
<dbReference type="InterPro" id="IPR009075">
    <property type="entry name" value="AcylCo_DH/oxidase_C"/>
</dbReference>
<dbReference type="Gene3D" id="1.20.140.10">
    <property type="entry name" value="Butyryl-CoA Dehydrogenase, subunit A, domain 3"/>
    <property type="match status" value="1"/>
</dbReference>
<dbReference type="FunFam" id="1.10.540.10:FF:000026">
    <property type="entry name" value="Acyl-CoA dehydrogenase medium chain"/>
    <property type="match status" value="1"/>
</dbReference>
<dbReference type="SUPFAM" id="SSF56645">
    <property type="entry name" value="Acyl-CoA dehydrogenase NM domain-like"/>
    <property type="match status" value="1"/>
</dbReference>
<evidence type="ECO:0000256" key="9">
    <source>
        <dbReference type="ARBA" id="ARBA00023098"/>
    </source>
</evidence>
<dbReference type="InterPro" id="IPR036250">
    <property type="entry name" value="AcylCo_DH-like_C"/>
</dbReference>
<dbReference type="AlphaFoldDB" id="A0A386WET2"/>
<evidence type="ECO:0000256" key="7">
    <source>
        <dbReference type="ARBA" id="ARBA00022832"/>
    </source>
</evidence>
<dbReference type="PANTHER" id="PTHR43884:SF1">
    <property type="entry name" value="SHORT_BRANCHED CHAIN SPECIFIC ACYL-COA DEHYDROGENASE, MITOCHONDRIAL"/>
    <property type="match status" value="1"/>
</dbReference>
<dbReference type="InterPro" id="IPR037069">
    <property type="entry name" value="AcylCoA_DH/ox_N_sf"/>
</dbReference>
<dbReference type="InterPro" id="IPR009100">
    <property type="entry name" value="AcylCoA_DH/oxidase_NM_dom_sf"/>
</dbReference>
<evidence type="ECO:0000256" key="13">
    <source>
        <dbReference type="RuleBase" id="RU362125"/>
    </source>
</evidence>
<dbReference type="PIRSF" id="PIRSF016578">
    <property type="entry name" value="HsaA"/>
    <property type="match status" value="1"/>
</dbReference>
<comment type="similarity">
    <text evidence="3 13">Belongs to the acyl-CoA dehydrogenase family.</text>
</comment>
<evidence type="ECO:0000259" key="15">
    <source>
        <dbReference type="Pfam" id="PF02770"/>
    </source>
</evidence>
<evidence type="ECO:0000259" key="16">
    <source>
        <dbReference type="Pfam" id="PF02771"/>
    </source>
</evidence>
<proteinExistence type="inferred from homology"/>
<gene>
    <name evidence="17" type="ORF">CSH63_04960</name>
</gene>